<dbReference type="SUPFAM" id="SSF55816">
    <property type="entry name" value="5'-nucleotidase (syn. UDP-sugar hydrolase), C-terminal domain"/>
    <property type="match status" value="1"/>
</dbReference>
<dbReference type="AlphaFoldDB" id="A0A239V8T2"/>
<dbReference type="InterPro" id="IPR008334">
    <property type="entry name" value="5'-Nucleotdase_C"/>
</dbReference>
<dbReference type="Gene3D" id="3.90.780.10">
    <property type="entry name" value="5'-Nucleotidase, C-terminal domain"/>
    <property type="match status" value="1"/>
</dbReference>
<dbReference type="KEGG" id="dco:SAMEA4475696_0290"/>
<feature type="domain" description="5'-Nucleotidase C-terminal" evidence="4">
    <location>
        <begin position="397"/>
        <end position="563"/>
    </location>
</feature>
<sequence>MTRSRSRAALACGIATVAVLALSPAGYAAAATSTQPAMAASPDAPEKGTNGMRKVQILGINDFHGALEPPAGSGGVVTDAQGKKIPAGGVEYLSTHLQKARQKAAAAGAGSITVSAGDNIGGSPFLSQAFHDEPTIEALNRIGLSVAAVGNHELDHGWTELRRIADGGCFKDKKDSNKSSCALHKFEGAKFDYVAANIKDKEGKNLAPFAIRKVNGAPVAFIGLTLKGAPDIVSQSGVRSLTFEDEVAAGNRTAAFLKKKGVNAMVALVHQGGNVPAKSPWNYHCKDGKSLTGDITPIARNLSADIDLIMSSHTHESYTCSVLDPAGKPRLVTQAGHYGRLFAQVDATYNPSTKDFVRETMRASNHVVTRDVAKDPAMTALISAYTGKVKAIANKKVGTITGDVTADRDATGSTPLGNLIADAFRSEPSAATNGKAPQIAFMNPGGIRADLTHASSPAGEGKGVVTYKEAFSVQPFGNNIVSLDLTGAQIYEILEQQWSGSEAKILQVSDGFTYEYRAEGSGKGKVVPNSVKLNGTPINRAATYRVVTNSFLADGGDGFTTFSKGTKRHQGGLDIDSFTRYLGAHQPYSPVTTQRVTRR</sequence>
<feature type="domain" description="Calcineurin-like phosphoesterase" evidence="3">
    <location>
        <begin position="57"/>
        <end position="316"/>
    </location>
</feature>
<dbReference type="GeneID" id="63458587"/>
<feature type="signal peptide" evidence="2">
    <location>
        <begin position="1"/>
        <end position="30"/>
    </location>
</feature>
<dbReference type="EMBL" id="LT906453">
    <property type="protein sequence ID" value="SNV17774.1"/>
    <property type="molecule type" value="Genomic_DNA"/>
</dbReference>
<evidence type="ECO:0000259" key="4">
    <source>
        <dbReference type="Pfam" id="PF02872"/>
    </source>
</evidence>
<accession>A0A239V8T2</accession>
<dbReference type="InterPro" id="IPR004843">
    <property type="entry name" value="Calcineurin-like_PHP"/>
</dbReference>
<dbReference type="InterPro" id="IPR036907">
    <property type="entry name" value="5'-Nucleotdase_C_sf"/>
</dbReference>
<dbReference type="EC" id="3.1.31.-" evidence="5"/>
<evidence type="ECO:0000256" key="1">
    <source>
        <dbReference type="ARBA" id="ARBA00022729"/>
    </source>
</evidence>
<dbReference type="GO" id="GO:0009166">
    <property type="term" value="P:nucleotide catabolic process"/>
    <property type="evidence" value="ECO:0007669"/>
    <property type="project" value="InterPro"/>
</dbReference>
<dbReference type="PANTHER" id="PTHR11575:SF24">
    <property type="entry name" value="5'-NUCLEOTIDASE"/>
    <property type="match status" value="1"/>
</dbReference>
<proteinExistence type="inferred from homology"/>
<protein>
    <submittedName>
        <fullName evidence="5">Endonuclease YhcR</fullName>
        <ecNumber evidence="5">3.1.31.-</ecNumber>
    </submittedName>
</protein>
<reference evidence="5 6" key="1">
    <citation type="submission" date="2017-06" db="EMBL/GenBank/DDBJ databases">
        <authorList>
            <consortium name="Pathogen Informatics"/>
        </authorList>
    </citation>
    <scope>NUCLEOTIDE SEQUENCE [LARGE SCALE GENOMIC DNA]</scope>
    <source>
        <strain evidence="5 6">NCTC13039</strain>
    </source>
</reference>
<dbReference type="PANTHER" id="PTHR11575">
    <property type="entry name" value="5'-NUCLEOTIDASE-RELATED"/>
    <property type="match status" value="1"/>
</dbReference>
<dbReference type="Pfam" id="PF00149">
    <property type="entry name" value="Metallophos"/>
    <property type="match status" value="1"/>
</dbReference>
<dbReference type="PRINTS" id="PR01607">
    <property type="entry name" value="APYRASEFAMLY"/>
</dbReference>
<feature type="chain" id="PRO_5011129448" evidence="2">
    <location>
        <begin position="31"/>
        <end position="599"/>
    </location>
</feature>
<dbReference type="STRING" id="1121387.GCA_000429885_01426"/>
<keyword evidence="6" id="KW-1185">Reference proteome</keyword>
<dbReference type="SUPFAM" id="SSF56300">
    <property type="entry name" value="Metallo-dependent phosphatases"/>
    <property type="match status" value="1"/>
</dbReference>
<keyword evidence="1 2" id="KW-0732">Signal</keyword>
<evidence type="ECO:0000313" key="5">
    <source>
        <dbReference type="EMBL" id="SNV17774.1"/>
    </source>
</evidence>
<dbReference type="Pfam" id="PF02872">
    <property type="entry name" value="5_nucleotid_C"/>
    <property type="match status" value="1"/>
</dbReference>
<keyword evidence="2 5" id="KW-0378">Hydrolase</keyword>
<comment type="similarity">
    <text evidence="2">Belongs to the 5'-nucleotidase family.</text>
</comment>
<dbReference type="Proteomes" id="UP000242637">
    <property type="component" value="Chromosome 1"/>
</dbReference>
<dbReference type="Gene3D" id="3.60.21.10">
    <property type="match status" value="1"/>
</dbReference>
<name>A0A239V8T2_9MICO</name>
<dbReference type="GO" id="GO:0004519">
    <property type="term" value="F:endonuclease activity"/>
    <property type="evidence" value="ECO:0007669"/>
    <property type="project" value="UniProtKB-KW"/>
</dbReference>
<evidence type="ECO:0000259" key="3">
    <source>
        <dbReference type="Pfam" id="PF00149"/>
    </source>
</evidence>
<dbReference type="OrthoDB" id="1016457at2"/>
<evidence type="ECO:0000256" key="2">
    <source>
        <dbReference type="RuleBase" id="RU362119"/>
    </source>
</evidence>
<dbReference type="RefSeq" id="WP_028327330.1">
    <property type="nucleotide sequence ID" value="NZ_JAAFNI010000001.1"/>
</dbReference>
<keyword evidence="2" id="KW-0547">Nucleotide-binding</keyword>
<keyword evidence="5" id="KW-0255">Endonuclease</keyword>
<dbReference type="GO" id="GO:0008768">
    <property type="term" value="F:UDP-sugar diphosphatase activity"/>
    <property type="evidence" value="ECO:0007669"/>
    <property type="project" value="TreeGrafter"/>
</dbReference>
<evidence type="ECO:0000313" key="6">
    <source>
        <dbReference type="Proteomes" id="UP000242637"/>
    </source>
</evidence>
<dbReference type="InterPro" id="IPR006179">
    <property type="entry name" value="5_nucleotidase/apyrase"/>
</dbReference>
<dbReference type="InterPro" id="IPR029052">
    <property type="entry name" value="Metallo-depent_PP-like"/>
</dbReference>
<keyword evidence="5" id="KW-0540">Nuclease</keyword>
<gene>
    <name evidence="5" type="primary">yhcR</name>
    <name evidence="5" type="ORF">SAMEA4475696_00290</name>
</gene>
<dbReference type="GO" id="GO:0000166">
    <property type="term" value="F:nucleotide binding"/>
    <property type="evidence" value="ECO:0007669"/>
    <property type="project" value="UniProtKB-KW"/>
</dbReference>
<dbReference type="GO" id="GO:0030288">
    <property type="term" value="C:outer membrane-bounded periplasmic space"/>
    <property type="evidence" value="ECO:0007669"/>
    <property type="project" value="TreeGrafter"/>
</dbReference>
<dbReference type="GO" id="GO:0008253">
    <property type="term" value="F:5'-nucleotidase activity"/>
    <property type="evidence" value="ECO:0007669"/>
    <property type="project" value="TreeGrafter"/>
</dbReference>
<organism evidence="5 6">
    <name type="scientific">Dermatophilus congolensis</name>
    <dbReference type="NCBI Taxonomy" id="1863"/>
    <lineage>
        <taxon>Bacteria</taxon>
        <taxon>Bacillati</taxon>
        <taxon>Actinomycetota</taxon>
        <taxon>Actinomycetes</taxon>
        <taxon>Micrococcales</taxon>
        <taxon>Dermatophilaceae</taxon>
        <taxon>Dermatophilus</taxon>
    </lineage>
</organism>